<sequence length="154" mass="17725">MLKSKKTITFMGCLLLPILLLSCGPRKSGLKGVGLTKNELLLEERKLIEKLKEQIELTPKQVDQFKVSLEKQKNEESVEDISNAITELETFKEMLELKDKDSQQAGLSGLNNYLQEYIPKLYTIRCRKKARRIIASQILLLENIKQQALSKYTR</sequence>
<evidence type="ECO:0008006" key="3">
    <source>
        <dbReference type="Google" id="ProtNLM"/>
    </source>
</evidence>
<keyword evidence="2" id="KW-1185">Reference proteome</keyword>
<dbReference type="Proteomes" id="UP000001227">
    <property type="component" value="Chromosome"/>
</dbReference>
<dbReference type="HOGENOM" id="CLU_1700553_0_0_10"/>
<evidence type="ECO:0000313" key="1">
    <source>
        <dbReference type="EMBL" id="ACE06226.1"/>
    </source>
</evidence>
<proteinExistence type="predicted"/>
<gene>
    <name evidence="1" type="ordered locus">Aasi_0857</name>
</gene>
<reference evidence="1 2" key="1">
    <citation type="journal article" date="2010" name="J. Bacteriol.">
        <title>The genome of the amoeba symbiont 'Candidatus Amoebophilus asiaticus' reveals common mechanisms for host cell interaction among amoeba-associated bacteria.</title>
        <authorList>
            <person name="Schmitz-Esser S."/>
            <person name="Tischler P."/>
            <person name="Arnold R."/>
            <person name="Montanaro J."/>
            <person name="Wagner M."/>
            <person name="Rattei T."/>
            <person name="Horn M."/>
        </authorList>
    </citation>
    <scope>NUCLEOTIDE SEQUENCE [LARGE SCALE GENOMIC DNA]</scope>
    <source>
        <strain evidence="1 2">5a2</strain>
    </source>
</reference>
<dbReference type="EMBL" id="CP001102">
    <property type="protein sequence ID" value="ACE06226.1"/>
    <property type="molecule type" value="Genomic_DNA"/>
</dbReference>
<protein>
    <recommendedName>
        <fullName evidence="3">Lipoprotein</fullName>
    </recommendedName>
</protein>
<name>B3ESM4_AMOA5</name>
<evidence type="ECO:0000313" key="2">
    <source>
        <dbReference type="Proteomes" id="UP000001227"/>
    </source>
</evidence>
<accession>B3ESM4</accession>
<dbReference type="PROSITE" id="PS51257">
    <property type="entry name" value="PROKAR_LIPOPROTEIN"/>
    <property type="match status" value="1"/>
</dbReference>
<dbReference type="AlphaFoldDB" id="B3ESM4"/>
<dbReference type="KEGG" id="aas:Aasi_0857"/>
<organism evidence="1 2">
    <name type="scientific">Amoebophilus asiaticus (strain 5a2)</name>
    <dbReference type="NCBI Taxonomy" id="452471"/>
    <lineage>
        <taxon>Bacteria</taxon>
        <taxon>Pseudomonadati</taxon>
        <taxon>Bacteroidota</taxon>
        <taxon>Cytophagia</taxon>
        <taxon>Cytophagales</taxon>
        <taxon>Amoebophilaceae</taxon>
        <taxon>Candidatus Amoebophilus</taxon>
    </lineage>
</organism>
<dbReference type="RefSeq" id="WP_012472994.1">
    <property type="nucleotide sequence ID" value="NC_010830.1"/>
</dbReference>